<proteinExistence type="predicted"/>
<evidence type="ECO:0000313" key="8">
    <source>
        <dbReference type="Proteomes" id="UP001555826"/>
    </source>
</evidence>
<comment type="caution">
    <text evidence="7">The sequence shown here is derived from an EMBL/GenBank/DDBJ whole genome shotgun (WGS) entry which is preliminary data.</text>
</comment>
<dbReference type="SUPFAM" id="SSF48498">
    <property type="entry name" value="Tetracyclin repressor-like, C-terminal domain"/>
    <property type="match status" value="1"/>
</dbReference>
<accession>A0ABV3P636</accession>
<dbReference type="InterPro" id="IPR001647">
    <property type="entry name" value="HTH_TetR"/>
</dbReference>
<dbReference type="InterPro" id="IPR050109">
    <property type="entry name" value="HTH-type_TetR-like_transc_reg"/>
</dbReference>
<dbReference type="Pfam" id="PF00440">
    <property type="entry name" value="TetR_N"/>
    <property type="match status" value="1"/>
</dbReference>
<keyword evidence="3" id="KW-0238">DNA-binding</keyword>
<keyword evidence="2" id="KW-0805">Transcription regulation</keyword>
<protein>
    <submittedName>
        <fullName evidence="7">TetR family transcriptional regulator C-terminal domain-containing protein</fullName>
    </submittedName>
</protein>
<organism evidence="7 8">
    <name type="scientific">Kineococcus endophyticus</name>
    <dbReference type="NCBI Taxonomy" id="1181883"/>
    <lineage>
        <taxon>Bacteria</taxon>
        <taxon>Bacillati</taxon>
        <taxon>Actinomycetota</taxon>
        <taxon>Actinomycetes</taxon>
        <taxon>Kineosporiales</taxon>
        <taxon>Kineosporiaceae</taxon>
        <taxon>Kineococcus</taxon>
    </lineage>
</organism>
<dbReference type="RefSeq" id="WP_367638003.1">
    <property type="nucleotide sequence ID" value="NZ_JBFNQN010000006.1"/>
</dbReference>
<evidence type="ECO:0000313" key="7">
    <source>
        <dbReference type="EMBL" id="MEW9265086.1"/>
    </source>
</evidence>
<keyword evidence="4" id="KW-0804">Transcription</keyword>
<evidence type="ECO:0000259" key="5">
    <source>
        <dbReference type="Pfam" id="PF00440"/>
    </source>
</evidence>
<dbReference type="SUPFAM" id="SSF46689">
    <property type="entry name" value="Homeodomain-like"/>
    <property type="match status" value="1"/>
</dbReference>
<dbReference type="EMBL" id="JBFNQN010000006">
    <property type="protein sequence ID" value="MEW9265086.1"/>
    <property type="molecule type" value="Genomic_DNA"/>
</dbReference>
<dbReference type="Proteomes" id="UP001555826">
    <property type="component" value="Unassembled WGS sequence"/>
</dbReference>
<name>A0ABV3P636_9ACTN</name>
<dbReference type="InterPro" id="IPR039538">
    <property type="entry name" value="BetI_C"/>
</dbReference>
<evidence type="ECO:0000256" key="4">
    <source>
        <dbReference type="ARBA" id="ARBA00023163"/>
    </source>
</evidence>
<dbReference type="PANTHER" id="PTHR30055:SF228">
    <property type="entry name" value="TRANSCRIPTIONAL REGULATOR-RELATED"/>
    <property type="match status" value="1"/>
</dbReference>
<dbReference type="Pfam" id="PF13977">
    <property type="entry name" value="TetR_C_6"/>
    <property type="match status" value="1"/>
</dbReference>
<evidence type="ECO:0000256" key="3">
    <source>
        <dbReference type="ARBA" id="ARBA00023125"/>
    </source>
</evidence>
<reference evidence="7 8" key="1">
    <citation type="submission" date="2024-07" db="EMBL/GenBank/DDBJ databases">
        <authorList>
            <person name="Thanompreechachai J."/>
            <person name="Duangmal K."/>
        </authorList>
    </citation>
    <scope>NUCLEOTIDE SEQUENCE [LARGE SCALE GENOMIC DNA]</scope>
    <source>
        <strain evidence="7 8">KCTC 19886</strain>
    </source>
</reference>
<dbReference type="InterPro" id="IPR009057">
    <property type="entry name" value="Homeodomain-like_sf"/>
</dbReference>
<dbReference type="Gene3D" id="1.10.357.10">
    <property type="entry name" value="Tetracycline Repressor, domain 2"/>
    <property type="match status" value="1"/>
</dbReference>
<sequence>MPRRRDVDAQRRTLSTAVWAVLAREGLPGLTLRAVAVEAGCTTGLVLHTFTDKRALLRHARDLLHERTGVRADAAAGGAQNPTTALRDVLRQALSLTDGKREEARVWVGFLAAALPDEDLRAVHVAHNRSFVERVADLVGACRPDLAPAARRNAAVTLVAQVEGLNALAAADPETYTPHRQRTALDRVLATLLPPAG</sequence>
<keyword evidence="1" id="KW-0678">Repressor</keyword>
<gene>
    <name evidence="7" type="ORF">AB1207_10035</name>
</gene>
<feature type="domain" description="HTH tetR-type" evidence="5">
    <location>
        <begin position="19"/>
        <end position="59"/>
    </location>
</feature>
<evidence type="ECO:0000256" key="2">
    <source>
        <dbReference type="ARBA" id="ARBA00023015"/>
    </source>
</evidence>
<feature type="domain" description="BetI-type transcriptional repressor C-terminal" evidence="6">
    <location>
        <begin position="82"/>
        <end position="193"/>
    </location>
</feature>
<evidence type="ECO:0000256" key="1">
    <source>
        <dbReference type="ARBA" id="ARBA00022491"/>
    </source>
</evidence>
<dbReference type="PANTHER" id="PTHR30055">
    <property type="entry name" value="HTH-TYPE TRANSCRIPTIONAL REGULATOR RUTR"/>
    <property type="match status" value="1"/>
</dbReference>
<evidence type="ECO:0000259" key="6">
    <source>
        <dbReference type="Pfam" id="PF13977"/>
    </source>
</evidence>
<dbReference type="InterPro" id="IPR036271">
    <property type="entry name" value="Tet_transcr_reg_TetR-rel_C_sf"/>
</dbReference>
<keyword evidence="8" id="KW-1185">Reference proteome</keyword>